<dbReference type="Pfam" id="PF02817">
    <property type="entry name" value="E3_binding"/>
    <property type="match status" value="2"/>
</dbReference>
<dbReference type="Gene3D" id="2.40.50.100">
    <property type="match status" value="1"/>
</dbReference>
<dbReference type="InterPro" id="IPR023213">
    <property type="entry name" value="CAT-like_dom_sf"/>
</dbReference>
<dbReference type="SUPFAM" id="SSF51230">
    <property type="entry name" value="Single hybrid motif"/>
    <property type="match status" value="1"/>
</dbReference>
<keyword evidence="9" id="KW-0670">Pyruvate</keyword>
<dbReference type="PROSITE" id="PS00189">
    <property type="entry name" value="LIPOYL"/>
    <property type="match status" value="1"/>
</dbReference>
<dbReference type="Gene3D" id="3.30.559.10">
    <property type="entry name" value="Chloramphenicol acetyltransferase-like domain"/>
    <property type="match status" value="1"/>
</dbReference>
<dbReference type="SUPFAM" id="SSF47005">
    <property type="entry name" value="Peripheral subunit-binding domain of 2-oxo acid dehydrogenase complex"/>
    <property type="match status" value="2"/>
</dbReference>
<dbReference type="InterPro" id="IPR003016">
    <property type="entry name" value="2-oxoA_DH_lipoyl-BS"/>
</dbReference>
<dbReference type="GO" id="GO:0016407">
    <property type="term" value="F:acetyltransferase activity"/>
    <property type="evidence" value="ECO:0007669"/>
    <property type="project" value="TreeGrafter"/>
</dbReference>
<dbReference type="EMBL" id="QGTW01000001">
    <property type="protein sequence ID" value="PWW32350.1"/>
    <property type="molecule type" value="Genomic_DNA"/>
</dbReference>
<keyword evidence="4 6" id="KW-0450">Lipoyl</keyword>
<dbReference type="InterPro" id="IPR036625">
    <property type="entry name" value="E3-bd_dom_sf"/>
</dbReference>
<evidence type="ECO:0000259" key="7">
    <source>
        <dbReference type="PROSITE" id="PS50968"/>
    </source>
</evidence>
<dbReference type="InterPro" id="IPR000089">
    <property type="entry name" value="Biotin_lipoyl"/>
</dbReference>
<dbReference type="InterPro" id="IPR001078">
    <property type="entry name" value="2-oxoacid_DH_actylTfrase"/>
</dbReference>
<proteinExistence type="inferred from homology"/>
<dbReference type="GO" id="GO:0005737">
    <property type="term" value="C:cytoplasm"/>
    <property type="evidence" value="ECO:0007669"/>
    <property type="project" value="TreeGrafter"/>
</dbReference>
<comment type="caution">
    <text evidence="9">The sequence shown here is derived from an EMBL/GenBank/DDBJ whole genome shotgun (WGS) entry which is preliminary data.</text>
</comment>
<reference evidence="9 10" key="1">
    <citation type="submission" date="2018-05" db="EMBL/GenBank/DDBJ databases">
        <title>Freshwater and sediment microbial communities from various areas in North America, analyzing microbe dynamics in response to fracking.</title>
        <authorList>
            <person name="Lamendella R."/>
        </authorList>
    </citation>
    <scope>NUCLEOTIDE SEQUENCE [LARGE SCALE GENOMIC DNA]</scope>
    <source>
        <strain evidence="9 10">15_TX</strain>
    </source>
</reference>
<name>A0A2V3A8F2_9BACI</name>
<dbReference type="EC" id="2.3.1.-" evidence="6"/>
<sequence length="439" mass="48479">MAEEVIMPKLGASMEKGTILSWFKNEGDPVEKGEPLLEIMTDKINMEVEATSSGILLKRCYGADTEVDVLKPIAYIGEAGAKIPETANEGPKNESTAEITTNSMDEIKEKEGETAIPQVMEPLLSRPRRTPAARKLAAVNGIDLREVKGTGPNQRIQLRDIEVILKNRKKATPLAKEIAKQQEKDLTTITGSGHKGKIQKQDLLVPEQSQEKQYMNYDGLRKIIGDRMTHSAQNVPQVTLHCDIDMTEVVALRKDLLPKIEKRTGFRISYTDIFVKFAAHTLKKHPILNSSFRGGKIELHSAVNIGVAVDVPNGLVVPVVKEADKKTLSELTSETKRLVRAAQANKLSFEQISGGTFSISNLGMFAVDSFNPIINEPESAILGIGRIREQLVQKEGSIQTISQVTFNLTFDHRVIDGAAAARYLTDLKNALENPYELFI</sequence>
<comment type="similarity">
    <text evidence="2 6">Belongs to the 2-oxoacid dehydrogenase family.</text>
</comment>
<dbReference type="InterPro" id="IPR050743">
    <property type="entry name" value="2-oxoacid_DH_E2_comp"/>
</dbReference>
<organism evidence="9 10">
    <name type="scientific">Cytobacillus oceanisediminis</name>
    <dbReference type="NCBI Taxonomy" id="665099"/>
    <lineage>
        <taxon>Bacteria</taxon>
        <taxon>Bacillati</taxon>
        <taxon>Bacillota</taxon>
        <taxon>Bacilli</taxon>
        <taxon>Bacillales</taxon>
        <taxon>Bacillaceae</taxon>
        <taxon>Cytobacillus</taxon>
    </lineage>
</organism>
<evidence type="ECO:0000259" key="8">
    <source>
        <dbReference type="PROSITE" id="PS51826"/>
    </source>
</evidence>
<dbReference type="PANTHER" id="PTHR43178:SF5">
    <property type="entry name" value="LIPOAMIDE ACYLTRANSFERASE COMPONENT OF BRANCHED-CHAIN ALPHA-KETO ACID DEHYDROGENASE COMPLEX, MITOCHONDRIAL"/>
    <property type="match status" value="1"/>
</dbReference>
<dbReference type="Gene3D" id="4.10.320.10">
    <property type="entry name" value="E3-binding domain"/>
    <property type="match status" value="2"/>
</dbReference>
<dbReference type="GO" id="GO:0031405">
    <property type="term" value="F:lipoic acid binding"/>
    <property type="evidence" value="ECO:0007669"/>
    <property type="project" value="TreeGrafter"/>
</dbReference>
<evidence type="ECO:0000256" key="1">
    <source>
        <dbReference type="ARBA" id="ARBA00001938"/>
    </source>
</evidence>
<dbReference type="FunFam" id="3.30.559.10:FF:000007">
    <property type="entry name" value="Dihydrolipoamide acetyltransferase component of pyruvate dehydrogenase complex"/>
    <property type="match status" value="1"/>
</dbReference>
<keyword evidence="5 6" id="KW-0012">Acyltransferase</keyword>
<dbReference type="RefSeq" id="WP_110063286.1">
    <property type="nucleotide sequence ID" value="NZ_QGTW01000001.1"/>
</dbReference>
<feature type="domain" description="Peripheral subunit-binding (PSBD)" evidence="8">
    <location>
        <begin position="128"/>
        <end position="165"/>
    </location>
</feature>
<gene>
    <name evidence="9" type="ORF">DFO73_101614</name>
</gene>
<dbReference type="PROSITE" id="PS50968">
    <property type="entry name" value="BIOTINYL_LIPOYL"/>
    <property type="match status" value="1"/>
</dbReference>
<dbReference type="OrthoDB" id="9805770at2"/>
<dbReference type="PANTHER" id="PTHR43178">
    <property type="entry name" value="DIHYDROLIPOAMIDE ACETYLTRANSFERASE COMPONENT OF PYRUVATE DEHYDROGENASE COMPLEX"/>
    <property type="match status" value="1"/>
</dbReference>
<dbReference type="AlphaFoldDB" id="A0A2V3A8F2"/>
<dbReference type="SUPFAM" id="SSF52777">
    <property type="entry name" value="CoA-dependent acyltransferases"/>
    <property type="match status" value="1"/>
</dbReference>
<keyword evidence="3 6" id="KW-0808">Transferase</keyword>
<evidence type="ECO:0000256" key="2">
    <source>
        <dbReference type="ARBA" id="ARBA00007317"/>
    </source>
</evidence>
<evidence type="ECO:0000256" key="6">
    <source>
        <dbReference type="RuleBase" id="RU003423"/>
    </source>
</evidence>
<evidence type="ECO:0000256" key="3">
    <source>
        <dbReference type="ARBA" id="ARBA00022679"/>
    </source>
</evidence>
<evidence type="ECO:0000313" key="9">
    <source>
        <dbReference type="EMBL" id="PWW32350.1"/>
    </source>
</evidence>
<comment type="cofactor">
    <cofactor evidence="1 6">
        <name>(R)-lipoate</name>
        <dbReference type="ChEBI" id="CHEBI:83088"/>
    </cofactor>
</comment>
<dbReference type="PROSITE" id="PS51826">
    <property type="entry name" value="PSBD"/>
    <property type="match status" value="1"/>
</dbReference>
<dbReference type="Pfam" id="PF00198">
    <property type="entry name" value="2-oxoacid_dh"/>
    <property type="match status" value="1"/>
</dbReference>
<evidence type="ECO:0000313" key="10">
    <source>
        <dbReference type="Proteomes" id="UP000247150"/>
    </source>
</evidence>
<evidence type="ECO:0000256" key="4">
    <source>
        <dbReference type="ARBA" id="ARBA00022823"/>
    </source>
</evidence>
<accession>A0A2V3A8F2</accession>
<feature type="domain" description="Lipoyl-binding" evidence="7">
    <location>
        <begin position="2"/>
        <end position="77"/>
    </location>
</feature>
<dbReference type="Pfam" id="PF00364">
    <property type="entry name" value="Biotin_lipoyl"/>
    <property type="match status" value="1"/>
</dbReference>
<dbReference type="InterPro" id="IPR004167">
    <property type="entry name" value="PSBD"/>
</dbReference>
<evidence type="ECO:0000256" key="5">
    <source>
        <dbReference type="ARBA" id="ARBA00023315"/>
    </source>
</evidence>
<dbReference type="Proteomes" id="UP000247150">
    <property type="component" value="Unassembled WGS sequence"/>
</dbReference>
<dbReference type="InterPro" id="IPR011053">
    <property type="entry name" value="Single_hybrid_motif"/>
</dbReference>
<dbReference type="CDD" id="cd06849">
    <property type="entry name" value="lipoyl_domain"/>
    <property type="match status" value="1"/>
</dbReference>
<protein>
    <recommendedName>
        <fullName evidence="6">Dihydrolipoamide acetyltransferase component of pyruvate dehydrogenase complex</fullName>
        <ecNumber evidence="6">2.3.1.-</ecNumber>
    </recommendedName>
</protein>